<reference evidence="1 2" key="1">
    <citation type="submission" date="2014-03" db="EMBL/GenBank/DDBJ databases">
        <title>Bradyrhizobium valentinum sp. nov., isolated from effective nodules of Lupinus mariae-josephae, a lupine endemic of basic-lime soils in Eastern Spain.</title>
        <authorList>
            <person name="Duran D."/>
            <person name="Rey L."/>
            <person name="Navarro A."/>
            <person name="Busquets A."/>
            <person name="Imperial J."/>
            <person name="Ruiz-Argueso T."/>
        </authorList>
    </citation>
    <scope>NUCLEOTIDE SEQUENCE [LARGE SCALE GENOMIC DNA]</scope>
    <source>
        <strain evidence="1 2">Ro19</strain>
    </source>
</reference>
<proteinExistence type="predicted"/>
<accession>A0A0R3ML74</accession>
<dbReference type="EMBL" id="LLYA01000192">
    <property type="protein sequence ID" value="KRR18693.1"/>
    <property type="molecule type" value="Genomic_DNA"/>
</dbReference>
<dbReference type="OrthoDB" id="8240669at2"/>
<sequence length="64" mass="7353">MIEETFVRLRTHRHNVHRYRQLLKTMLTDAERQFIESRLLEEESAIETLAILEGASGSAEPGTA</sequence>
<keyword evidence="2" id="KW-1185">Reference proteome</keyword>
<evidence type="ECO:0000313" key="1">
    <source>
        <dbReference type="EMBL" id="KRR18693.1"/>
    </source>
</evidence>
<gene>
    <name evidence="1" type="ORF">CQ13_09545</name>
</gene>
<name>A0A0R3ML74_9BRAD</name>
<dbReference type="RefSeq" id="WP_057846880.1">
    <property type="nucleotide sequence ID" value="NZ_LLYA01000192.1"/>
</dbReference>
<dbReference type="AlphaFoldDB" id="A0A0R3ML74"/>
<comment type="caution">
    <text evidence="1">The sequence shown here is derived from an EMBL/GenBank/DDBJ whole genome shotgun (WGS) entry which is preliminary data.</text>
</comment>
<dbReference type="Proteomes" id="UP000052023">
    <property type="component" value="Unassembled WGS sequence"/>
</dbReference>
<evidence type="ECO:0000313" key="2">
    <source>
        <dbReference type="Proteomes" id="UP000052023"/>
    </source>
</evidence>
<organism evidence="1 2">
    <name type="scientific">Bradyrhizobium retamae</name>
    <dbReference type="NCBI Taxonomy" id="1300035"/>
    <lineage>
        <taxon>Bacteria</taxon>
        <taxon>Pseudomonadati</taxon>
        <taxon>Pseudomonadota</taxon>
        <taxon>Alphaproteobacteria</taxon>
        <taxon>Hyphomicrobiales</taxon>
        <taxon>Nitrobacteraceae</taxon>
        <taxon>Bradyrhizobium</taxon>
    </lineage>
</organism>
<protein>
    <submittedName>
        <fullName evidence="1">Uncharacterized protein</fullName>
    </submittedName>
</protein>